<name>A0A6B3SVX3_9BURK</name>
<dbReference type="GO" id="GO:0009116">
    <property type="term" value="P:nucleoside metabolic process"/>
    <property type="evidence" value="ECO:0007669"/>
    <property type="project" value="InterPro"/>
</dbReference>
<reference evidence="2 3" key="1">
    <citation type="submission" date="2020-02" db="EMBL/GenBank/DDBJ databases">
        <authorList>
            <person name="Kim M.K."/>
        </authorList>
    </citation>
    <scope>NUCLEOTIDE SEQUENCE [LARGE SCALE GENOMIC DNA]</scope>
    <source>
        <strain evidence="2 3">17J57-3</strain>
    </source>
</reference>
<dbReference type="GO" id="GO:0008782">
    <property type="term" value="F:adenosylhomocysteine nucleosidase activity"/>
    <property type="evidence" value="ECO:0007669"/>
    <property type="project" value="UniProtKB-EC"/>
</dbReference>
<organism evidence="2 3">
    <name type="scientific">Noviherbaspirillum galbum</name>
    <dbReference type="NCBI Taxonomy" id="2709383"/>
    <lineage>
        <taxon>Bacteria</taxon>
        <taxon>Pseudomonadati</taxon>
        <taxon>Pseudomonadota</taxon>
        <taxon>Betaproteobacteria</taxon>
        <taxon>Burkholderiales</taxon>
        <taxon>Oxalobacteraceae</taxon>
        <taxon>Noviherbaspirillum</taxon>
    </lineage>
</organism>
<evidence type="ECO:0000313" key="3">
    <source>
        <dbReference type="Proteomes" id="UP000482155"/>
    </source>
</evidence>
<dbReference type="EMBL" id="JAAIVB010000073">
    <property type="protein sequence ID" value="NEX63545.1"/>
    <property type="molecule type" value="Genomic_DNA"/>
</dbReference>
<comment type="caution">
    <text evidence="2">The sequence shown here is derived from an EMBL/GenBank/DDBJ whole genome shotgun (WGS) entry which is preliminary data.</text>
</comment>
<dbReference type="Proteomes" id="UP000482155">
    <property type="component" value="Unassembled WGS sequence"/>
</dbReference>
<dbReference type="RefSeq" id="WP_163967495.1">
    <property type="nucleotide sequence ID" value="NZ_JAAIVB010000073.1"/>
</dbReference>
<protein>
    <submittedName>
        <fullName evidence="2">5'-methylthioadenosine/adenosylhomocysteine nucleosidase</fullName>
        <ecNumber evidence="2">3.2.2.9</ecNumber>
    </submittedName>
</protein>
<dbReference type="Gene3D" id="3.40.50.1580">
    <property type="entry name" value="Nucleoside phosphorylase domain"/>
    <property type="match status" value="1"/>
</dbReference>
<dbReference type="InterPro" id="IPR035994">
    <property type="entry name" value="Nucleoside_phosphorylase_sf"/>
</dbReference>
<keyword evidence="3" id="KW-1185">Reference proteome</keyword>
<dbReference type="GO" id="GO:0019284">
    <property type="term" value="P:L-methionine salvage from S-adenosylmethionine"/>
    <property type="evidence" value="ECO:0007669"/>
    <property type="project" value="TreeGrafter"/>
</dbReference>
<dbReference type="AlphaFoldDB" id="A0A6B3SVX3"/>
<keyword evidence="2" id="KW-0378">Hydrolase</keyword>
<gene>
    <name evidence="2" type="ORF">G3574_20905</name>
</gene>
<dbReference type="GO" id="GO:0005829">
    <property type="term" value="C:cytosol"/>
    <property type="evidence" value="ECO:0007669"/>
    <property type="project" value="TreeGrafter"/>
</dbReference>
<dbReference type="PANTHER" id="PTHR46832:SF1">
    <property type="entry name" value="5'-METHYLTHIOADENOSINE_S-ADENOSYLHOMOCYSTEINE NUCLEOSIDASE"/>
    <property type="match status" value="1"/>
</dbReference>
<dbReference type="PANTHER" id="PTHR46832">
    <property type="entry name" value="5'-METHYLTHIOADENOSINE/S-ADENOSYLHOMOCYSTEINE NUCLEOSIDASE"/>
    <property type="match status" value="1"/>
</dbReference>
<dbReference type="GO" id="GO:0008930">
    <property type="term" value="F:methylthioadenosine nucleosidase activity"/>
    <property type="evidence" value="ECO:0007669"/>
    <property type="project" value="TreeGrafter"/>
</dbReference>
<proteinExistence type="predicted"/>
<dbReference type="SUPFAM" id="SSF53167">
    <property type="entry name" value="Purine and uridine phosphorylases"/>
    <property type="match status" value="1"/>
</dbReference>
<dbReference type="EC" id="3.2.2.9" evidence="2"/>
<sequence>MSNQPIRLGIISALQQEQNGLVDFMEHPQASTRGMRNYVGGTLWGIDAVCVLSRVGKVAAAATAATLIERFGVTHVLFTGVAGGVGEEVRVGDVVVADDLVQHDMDARPLFPVFEIPLTGQSRLPSDRHLTQTVARAARRFLHEELHEVVTEDDRHLFRLQEPRLHLGLVASGDEFIHSRDRLGDLRTVLPEVLAVEMEGAAVAQVCFEFGLPFAIIRTISDGANEAAPIDFLQFIDRVASRYAVGIVKQVCEMLKN</sequence>
<dbReference type="CDD" id="cd09008">
    <property type="entry name" value="MTAN"/>
    <property type="match status" value="1"/>
</dbReference>
<evidence type="ECO:0000259" key="1">
    <source>
        <dbReference type="Pfam" id="PF01048"/>
    </source>
</evidence>
<evidence type="ECO:0000313" key="2">
    <source>
        <dbReference type="EMBL" id="NEX63545.1"/>
    </source>
</evidence>
<dbReference type="InterPro" id="IPR000845">
    <property type="entry name" value="Nucleoside_phosphorylase_d"/>
</dbReference>
<accession>A0A6B3SVX3</accession>
<feature type="domain" description="Nucleoside phosphorylase" evidence="1">
    <location>
        <begin position="8"/>
        <end position="242"/>
    </location>
</feature>
<dbReference type="Pfam" id="PF01048">
    <property type="entry name" value="PNP_UDP_1"/>
    <property type="match status" value="1"/>
</dbReference>
<keyword evidence="2" id="KW-0326">Glycosidase</keyword>
<dbReference type="NCBIfam" id="NF004079">
    <property type="entry name" value="PRK05584.1"/>
    <property type="match status" value="1"/>
</dbReference>